<proteinExistence type="predicted"/>
<gene>
    <name evidence="5" type="ORF">Q8F55_000920</name>
</gene>
<dbReference type="InterPro" id="IPR029058">
    <property type="entry name" value="AB_hydrolase_fold"/>
</dbReference>
<feature type="region of interest" description="Disordered" evidence="2">
    <location>
        <begin position="544"/>
        <end position="565"/>
    </location>
</feature>
<dbReference type="EMBL" id="JBBXJM010000001">
    <property type="protein sequence ID" value="KAL1413170.1"/>
    <property type="molecule type" value="Genomic_DNA"/>
</dbReference>
<evidence type="ECO:0000256" key="2">
    <source>
        <dbReference type="SAM" id="MobiDB-lite"/>
    </source>
</evidence>
<organism evidence="5 6">
    <name type="scientific">Vanrija albida</name>
    <dbReference type="NCBI Taxonomy" id="181172"/>
    <lineage>
        <taxon>Eukaryota</taxon>
        <taxon>Fungi</taxon>
        <taxon>Dikarya</taxon>
        <taxon>Basidiomycota</taxon>
        <taxon>Agaricomycotina</taxon>
        <taxon>Tremellomycetes</taxon>
        <taxon>Trichosporonales</taxon>
        <taxon>Trichosporonaceae</taxon>
        <taxon>Vanrija</taxon>
    </lineage>
</organism>
<reference evidence="5 6" key="1">
    <citation type="submission" date="2023-08" db="EMBL/GenBank/DDBJ databases">
        <title>Annotated Genome Sequence of Vanrija albida AlHP1.</title>
        <authorList>
            <person name="Herzog R."/>
        </authorList>
    </citation>
    <scope>NUCLEOTIDE SEQUENCE [LARGE SCALE GENOMIC DNA]</scope>
    <source>
        <strain evidence="5 6">AlHP1</strain>
    </source>
</reference>
<feature type="chain" id="PRO_5045563582" description="Alpha/beta hydrolase fold-3 domain-containing protein" evidence="3">
    <location>
        <begin position="20"/>
        <end position="775"/>
    </location>
</feature>
<feature type="compositionally biased region" description="Low complexity" evidence="2">
    <location>
        <begin position="545"/>
        <end position="560"/>
    </location>
</feature>
<feature type="region of interest" description="Disordered" evidence="2">
    <location>
        <begin position="157"/>
        <end position="182"/>
    </location>
</feature>
<feature type="domain" description="Alpha/beta hydrolase fold-3" evidence="4">
    <location>
        <begin position="213"/>
        <end position="334"/>
    </location>
</feature>
<sequence length="775" mass="84722">MSPFSTGNVVLMATPTVLSATMEHCASWPARHNKSYKGAEALVGSPLGIKDLPVNQLRYEAGVKVIRRFLDYSMTHEIEQVQSFSGQEVPDSQGGWQKEWVGIPDSTIERAADLVADHLRTYRADGDLVKLVGGEKWWRVRGHPLEAEWLEPKDYTERVKQTSRAHTSTSTNSSGGRGSSRRMSWHGFEHLLHRAHKPVKDGSGGEVCGDRVLFYVHGGAFFFSSVNLHRYQIQKHAKKCGARAFTPNYRLAPQYPFPCALLDTLAAYLYLIDPPPESSQAPVPPSSIIMMGDSAGANVIIALLVTLRETGTPMPAAANLVSAWCDLTHSMPSINEWGGGDHIINVGFHFKPSLAWPPIPGDGISYTDENGKEQELNEQIHQYCTNTLLTHPLVSIVNAGSLGGLCPLYFSAGGAELLRDEIIYLAHKAANPTQFPPSSHTLKEYPHLAAQVDKYPPTHVVLQVFEGACHVAPTLAWTRTARLIFRGGANFNIWAYKHAAKKKIDASPQGIHDALVEELASPPRSATSEAFQDLPPAIATNMERAASSPAMTSSSSSSSAPEMKEHQRYLVVEGTAPKWAGGTILAERVSAHGVISAFEPASQVAALDPALREIIGYIRPGGPILNWITKRREWDARWPRELAHFRQIREADWARASASGFLTRSLQGESPPRCALAALSDPELAHKVARSVDAPQGKGKHAVALWAALAEGEVPHHRRKEKRRRGKKRGGEAEATTEEDARASSEGASTEDEPATDPPPHDMPHHRPPLQVVVA</sequence>
<dbReference type="Pfam" id="PF07859">
    <property type="entry name" value="Abhydrolase_3"/>
    <property type="match status" value="1"/>
</dbReference>
<keyword evidence="6" id="KW-1185">Reference proteome</keyword>
<feature type="region of interest" description="Disordered" evidence="2">
    <location>
        <begin position="713"/>
        <end position="775"/>
    </location>
</feature>
<feature type="signal peptide" evidence="3">
    <location>
        <begin position="1"/>
        <end position="19"/>
    </location>
</feature>
<evidence type="ECO:0000256" key="3">
    <source>
        <dbReference type="SAM" id="SignalP"/>
    </source>
</evidence>
<dbReference type="Proteomes" id="UP001565368">
    <property type="component" value="Unassembled WGS sequence"/>
</dbReference>
<keyword evidence="1" id="KW-0378">Hydrolase</keyword>
<dbReference type="GeneID" id="95981963"/>
<dbReference type="RefSeq" id="XP_069213114.1">
    <property type="nucleotide sequence ID" value="XM_069349570.1"/>
</dbReference>
<name>A0ABR3QEN0_9TREE</name>
<keyword evidence="3" id="KW-0732">Signal</keyword>
<dbReference type="InterPro" id="IPR013094">
    <property type="entry name" value="AB_hydrolase_3"/>
</dbReference>
<feature type="compositionally biased region" description="Basic residues" evidence="2">
    <location>
        <begin position="716"/>
        <end position="728"/>
    </location>
</feature>
<evidence type="ECO:0000259" key="4">
    <source>
        <dbReference type="Pfam" id="PF07859"/>
    </source>
</evidence>
<dbReference type="PANTHER" id="PTHR48081">
    <property type="entry name" value="AB HYDROLASE SUPERFAMILY PROTEIN C4A8.06C"/>
    <property type="match status" value="1"/>
</dbReference>
<protein>
    <recommendedName>
        <fullName evidence="4">Alpha/beta hydrolase fold-3 domain-containing protein</fullName>
    </recommendedName>
</protein>
<dbReference type="InterPro" id="IPR050300">
    <property type="entry name" value="GDXG_lipolytic_enzyme"/>
</dbReference>
<accession>A0ABR3QEN0</accession>
<evidence type="ECO:0000256" key="1">
    <source>
        <dbReference type="ARBA" id="ARBA00022801"/>
    </source>
</evidence>
<dbReference type="SUPFAM" id="SSF53474">
    <property type="entry name" value="alpha/beta-Hydrolases"/>
    <property type="match status" value="1"/>
</dbReference>
<evidence type="ECO:0000313" key="6">
    <source>
        <dbReference type="Proteomes" id="UP001565368"/>
    </source>
</evidence>
<evidence type="ECO:0000313" key="5">
    <source>
        <dbReference type="EMBL" id="KAL1413170.1"/>
    </source>
</evidence>
<comment type="caution">
    <text evidence="5">The sequence shown here is derived from an EMBL/GenBank/DDBJ whole genome shotgun (WGS) entry which is preliminary data.</text>
</comment>
<dbReference type="PANTHER" id="PTHR48081:SF19">
    <property type="entry name" value="AB HYDROLASE SUPERFAMILY PROTEIN C4A8.06C"/>
    <property type="match status" value="1"/>
</dbReference>
<dbReference type="Gene3D" id="3.40.50.1820">
    <property type="entry name" value="alpha/beta hydrolase"/>
    <property type="match status" value="1"/>
</dbReference>